<feature type="region of interest" description="Disordered" evidence="1">
    <location>
        <begin position="24"/>
        <end position="77"/>
    </location>
</feature>
<protein>
    <submittedName>
        <fullName evidence="4">Uncharacterized protein</fullName>
    </submittedName>
</protein>
<dbReference type="WBParaSite" id="scf7180000420998.g6102">
    <property type="protein sequence ID" value="scf7180000420998.g6102"/>
    <property type="gene ID" value="scf7180000420998.g6102"/>
</dbReference>
<evidence type="ECO:0000313" key="3">
    <source>
        <dbReference type="Proteomes" id="UP000887560"/>
    </source>
</evidence>
<keyword evidence="2" id="KW-0732">Signal</keyword>
<feature type="compositionally biased region" description="Polar residues" evidence="1">
    <location>
        <begin position="55"/>
        <end position="69"/>
    </location>
</feature>
<evidence type="ECO:0000256" key="1">
    <source>
        <dbReference type="SAM" id="MobiDB-lite"/>
    </source>
</evidence>
<organism evidence="3 4">
    <name type="scientific">Meloidogyne floridensis</name>
    <dbReference type="NCBI Taxonomy" id="298350"/>
    <lineage>
        <taxon>Eukaryota</taxon>
        <taxon>Metazoa</taxon>
        <taxon>Ecdysozoa</taxon>
        <taxon>Nematoda</taxon>
        <taxon>Chromadorea</taxon>
        <taxon>Rhabditida</taxon>
        <taxon>Tylenchina</taxon>
        <taxon>Tylenchomorpha</taxon>
        <taxon>Tylenchoidea</taxon>
        <taxon>Meloidogynidae</taxon>
        <taxon>Meloidogyninae</taxon>
        <taxon>Meloidogyne</taxon>
    </lineage>
</organism>
<proteinExistence type="predicted"/>
<evidence type="ECO:0000256" key="2">
    <source>
        <dbReference type="SAM" id="SignalP"/>
    </source>
</evidence>
<dbReference type="AlphaFoldDB" id="A0A915NWU3"/>
<name>A0A915NWU3_9BILA</name>
<feature type="chain" id="PRO_5037203865" evidence="2">
    <location>
        <begin position="21"/>
        <end position="119"/>
    </location>
</feature>
<feature type="compositionally biased region" description="Low complexity" evidence="1">
    <location>
        <begin position="32"/>
        <end position="45"/>
    </location>
</feature>
<feature type="signal peptide" evidence="2">
    <location>
        <begin position="1"/>
        <end position="20"/>
    </location>
</feature>
<dbReference type="Proteomes" id="UP000887560">
    <property type="component" value="Unplaced"/>
</dbReference>
<reference evidence="4" key="1">
    <citation type="submission" date="2022-11" db="UniProtKB">
        <authorList>
            <consortium name="WormBaseParasite"/>
        </authorList>
    </citation>
    <scope>IDENTIFICATION</scope>
</reference>
<keyword evidence="3" id="KW-1185">Reference proteome</keyword>
<evidence type="ECO:0000313" key="4">
    <source>
        <dbReference type="WBParaSite" id="scf7180000420998.g6102"/>
    </source>
</evidence>
<accession>A0A915NWU3</accession>
<sequence length="119" mass="13155">MSKFFFPLVFTFASIYFVNTSSHHTNQYSSRNGNSRSTGTGVSSVVRRDSERSVNQPGNYSNSHSTGSEASVHAPPNSEQAIHLIKILVNQHQGPEDFNFLERVANGGGFDPYGINYRV</sequence>